<proteinExistence type="predicted"/>
<dbReference type="Proteomes" id="UP000729402">
    <property type="component" value="Unassembled WGS sequence"/>
</dbReference>
<sequence length="92" mass="10220">MVTSEAGGSKAEQYRGRTTSDPLWKRAPGPQRRRRGHPPRLRIRIQEASEPRELTEGQRRVSDRHCGLGTKAGDRDQSSQASLAVGSRSLVQ</sequence>
<feature type="compositionally biased region" description="Basic and acidic residues" evidence="1">
    <location>
        <begin position="44"/>
        <end position="77"/>
    </location>
</feature>
<reference evidence="2" key="2">
    <citation type="submission" date="2021-02" db="EMBL/GenBank/DDBJ databases">
        <authorList>
            <person name="Kimball J.A."/>
            <person name="Haas M.W."/>
            <person name="Macchietto M."/>
            <person name="Kono T."/>
            <person name="Duquette J."/>
            <person name="Shao M."/>
        </authorList>
    </citation>
    <scope>NUCLEOTIDE SEQUENCE</scope>
    <source>
        <tissue evidence="2">Fresh leaf tissue</tissue>
    </source>
</reference>
<evidence type="ECO:0000256" key="1">
    <source>
        <dbReference type="SAM" id="MobiDB-lite"/>
    </source>
</evidence>
<dbReference type="EMBL" id="JAAALK010000085">
    <property type="protein sequence ID" value="KAG8083417.1"/>
    <property type="molecule type" value="Genomic_DNA"/>
</dbReference>
<feature type="compositionally biased region" description="Basic residues" evidence="1">
    <location>
        <begin position="31"/>
        <end position="43"/>
    </location>
</feature>
<keyword evidence="3" id="KW-1185">Reference proteome</keyword>
<comment type="caution">
    <text evidence="2">The sequence shown here is derived from an EMBL/GenBank/DDBJ whole genome shotgun (WGS) entry which is preliminary data.</text>
</comment>
<name>A0A8J5VSW0_ZIZPA</name>
<dbReference type="AlphaFoldDB" id="A0A8J5VSW0"/>
<evidence type="ECO:0000313" key="3">
    <source>
        <dbReference type="Proteomes" id="UP000729402"/>
    </source>
</evidence>
<protein>
    <submittedName>
        <fullName evidence="2">Uncharacterized protein</fullName>
    </submittedName>
</protein>
<evidence type="ECO:0000313" key="2">
    <source>
        <dbReference type="EMBL" id="KAG8083417.1"/>
    </source>
</evidence>
<feature type="region of interest" description="Disordered" evidence="1">
    <location>
        <begin position="1"/>
        <end position="92"/>
    </location>
</feature>
<accession>A0A8J5VSW0</accession>
<reference evidence="2" key="1">
    <citation type="journal article" date="2021" name="bioRxiv">
        <title>Whole Genome Assembly and Annotation of Northern Wild Rice, Zizania palustris L., Supports a Whole Genome Duplication in the Zizania Genus.</title>
        <authorList>
            <person name="Haas M."/>
            <person name="Kono T."/>
            <person name="Macchietto M."/>
            <person name="Millas R."/>
            <person name="McGilp L."/>
            <person name="Shao M."/>
            <person name="Duquette J."/>
            <person name="Hirsch C.N."/>
            <person name="Kimball J."/>
        </authorList>
    </citation>
    <scope>NUCLEOTIDE SEQUENCE</scope>
    <source>
        <tissue evidence="2">Fresh leaf tissue</tissue>
    </source>
</reference>
<organism evidence="2 3">
    <name type="scientific">Zizania palustris</name>
    <name type="common">Northern wild rice</name>
    <dbReference type="NCBI Taxonomy" id="103762"/>
    <lineage>
        <taxon>Eukaryota</taxon>
        <taxon>Viridiplantae</taxon>
        <taxon>Streptophyta</taxon>
        <taxon>Embryophyta</taxon>
        <taxon>Tracheophyta</taxon>
        <taxon>Spermatophyta</taxon>
        <taxon>Magnoliopsida</taxon>
        <taxon>Liliopsida</taxon>
        <taxon>Poales</taxon>
        <taxon>Poaceae</taxon>
        <taxon>BOP clade</taxon>
        <taxon>Oryzoideae</taxon>
        <taxon>Oryzeae</taxon>
        <taxon>Zizaniinae</taxon>
        <taxon>Zizania</taxon>
    </lineage>
</organism>
<gene>
    <name evidence="2" type="ORF">GUJ93_ZPchr0015g6810</name>
</gene>